<organism evidence="1 2">
    <name type="scientific">Streblomastix strix</name>
    <dbReference type="NCBI Taxonomy" id="222440"/>
    <lineage>
        <taxon>Eukaryota</taxon>
        <taxon>Metamonada</taxon>
        <taxon>Preaxostyla</taxon>
        <taxon>Oxymonadida</taxon>
        <taxon>Streblomastigidae</taxon>
        <taxon>Streblomastix</taxon>
    </lineage>
</organism>
<sequence>MGSGLWKRRSSVIGTVRALYNFPAGADPGHIQHNQSIACFSSSQRAYHKALSTYGNAGFKDNQIVRLELDCEKGTLTLFINYIQQPVYVSGIKEKMRFIV</sequence>
<comment type="caution">
    <text evidence="1">The sequence shown here is derived from an EMBL/GenBank/DDBJ whole genome shotgun (WGS) entry which is preliminary data.</text>
</comment>
<dbReference type="AlphaFoldDB" id="A0A5J4X657"/>
<evidence type="ECO:0000313" key="2">
    <source>
        <dbReference type="Proteomes" id="UP000324800"/>
    </source>
</evidence>
<reference evidence="1 2" key="1">
    <citation type="submission" date="2019-03" db="EMBL/GenBank/DDBJ databases">
        <title>Single cell metagenomics reveals metabolic interactions within the superorganism composed of flagellate Streblomastix strix and complex community of Bacteroidetes bacteria on its surface.</title>
        <authorList>
            <person name="Treitli S.C."/>
            <person name="Kolisko M."/>
            <person name="Husnik F."/>
            <person name="Keeling P."/>
            <person name="Hampl V."/>
        </authorList>
    </citation>
    <scope>NUCLEOTIDE SEQUENCE [LARGE SCALE GENOMIC DNA]</scope>
    <source>
        <strain evidence="1">ST1C</strain>
    </source>
</reference>
<evidence type="ECO:0000313" key="1">
    <source>
        <dbReference type="EMBL" id="KAA6402286.1"/>
    </source>
</evidence>
<accession>A0A5J4X657</accession>
<dbReference type="EMBL" id="SNRW01000258">
    <property type="protein sequence ID" value="KAA6402286.1"/>
    <property type="molecule type" value="Genomic_DNA"/>
</dbReference>
<gene>
    <name evidence="1" type="ORF">EZS28_002179</name>
</gene>
<dbReference type="Proteomes" id="UP000324800">
    <property type="component" value="Unassembled WGS sequence"/>
</dbReference>
<dbReference type="InterPro" id="IPR043136">
    <property type="entry name" value="B30.2/SPRY_sf"/>
</dbReference>
<proteinExistence type="predicted"/>
<protein>
    <submittedName>
        <fullName evidence="1">Uncharacterized protein</fullName>
    </submittedName>
</protein>
<dbReference type="Gene3D" id="2.60.120.920">
    <property type="match status" value="1"/>
</dbReference>
<name>A0A5J4X657_9EUKA</name>